<organism evidence="1 2">
    <name type="scientific">Pseudomonas fluorescens</name>
    <dbReference type="NCBI Taxonomy" id="294"/>
    <lineage>
        <taxon>Bacteria</taxon>
        <taxon>Pseudomonadati</taxon>
        <taxon>Pseudomonadota</taxon>
        <taxon>Gammaproteobacteria</taxon>
        <taxon>Pseudomonadales</taxon>
        <taxon>Pseudomonadaceae</taxon>
        <taxon>Pseudomonas</taxon>
    </lineage>
</organism>
<dbReference type="Proteomes" id="UP000409037">
    <property type="component" value="Unassembled WGS sequence"/>
</dbReference>
<evidence type="ECO:0000313" key="2">
    <source>
        <dbReference type="Proteomes" id="UP000409037"/>
    </source>
</evidence>
<dbReference type="GO" id="GO:0004497">
    <property type="term" value="F:monooxygenase activity"/>
    <property type="evidence" value="ECO:0007669"/>
    <property type="project" value="UniProtKB-KW"/>
</dbReference>
<dbReference type="EMBL" id="CABVHU010000022">
    <property type="protein sequence ID" value="VVO41836.1"/>
    <property type="molecule type" value="Genomic_DNA"/>
</dbReference>
<sequence length="56" mass="6408">MHRKLLAPLEQYLGDFEVDRNYKLITDERCKAGIYMQGFCQASHGLSDTDPADSCR</sequence>
<reference evidence="1 2" key="1">
    <citation type="submission" date="2019-09" db="EMBL/GenBank/DDBJ databases">
        <authorList>
            <person name="Chandra G."/>
            <person name="Truman W A."/>
        </authorList>
    </citation>
    <scope>NUCLEOTIDE SEQUENCE [LARGE SCALE GENOMIC DNA]</scope>
    <source>
        <strain evidence="1">PS833</strain>
    </source>
</reference>
<evidence type="ECO:0000313" key="1">
    <source>
        <dbReference type="EMBL" id="VVO41836.1"/>
    </source>
</evidence>
<keyword evidence="1" id="KW-0560">Oxidoreductase</keyword>
<accession>A0A5E7FR75</accession>
<dbReference type="AlphaFoldDB" id="A0A5E7FR75"/>
<dbReference type="Gene3D" id="3.50.50.60">
    <property type="entry name" value="FAD/NAD(P)-binding domain"/>
    <property type="match status" value="1"/>
</dbReference>
<proteinExistence type="predicted"/>
<protein>
    <submittedName>
        <fullName evidence="1">L-ornithine N(5)-monooxygenase</fullName>
        <ecNumber evidence="1">1.14.13.195</ecNumber>
    </submittedName>
</protein>
<dbReference type="InterPro" id="IPR036188">
    <property type="entry name" value="FAD/NAD-bd_sf"/>
</dbReference>
<dbReference type="EC" id="1.14.13.195" evidence="1"/>
<keyword evidence="1" id="KW-0503">Monooxygenase</keyword>
<gene>
    <name evidence="1" type="primary">pvdA_1</name>
    <name evidence="1" type="ORF">PS833_05925</name>
</gene>
<name>A0A5E7FR75_PSEFL</name>